<evidence type="ECO:0000313" key="10">
    <source>
        <dbReference type="Proteomes" id="UP000285908"/>
    </source>
</evidence>
<evidence type="ECO:0000256" key="5">
    <source>
        <dbReference type="ARBA" id="ARBA00022989"/>
    </source>
</evidence>
<dbReference type="RefSeq" id="WP_127906408.1">
    <property type="nucleotide sequence ID" value="NZ_RQXX01000003.1"/>
</dbReference>
<comment type="similarity">
    <text evidence="7">Belongs to the binding-protein-dependent transport system permease family.</text>
</comment>
<evidence type="ECO:0000256" key="7">
    <source>
        <dbReference type="RuleBase" id="RU363032"/>
    </source>
</evidence>
<evidence type="ECO:0000256" key="6">
    <source>
        <dbReference type="ARBA" id="ARBA00023136"/>
    </source>
</evidence>
<dbReference type="CDD" id="cd06261">
    <property type="entry name" value="TM_PBP2"/>
    <property type="match status" value="1"/>
</dbReference>
<dbReference type="GO" id="GO:0005886">
    <property type="term" value="C:plasma membrane"/>
    <property type="evidence" value="ECO:0007669"/>
    <property type="project" value="UniProtKB-SubCell"/>
</dbReference>
<feature type="transmembrane region" description="Helical" evidence="7">
    <location>
        <begin position="121"/>
        <end position="141"/>
    </location>
</feature>
<feature type="transmembrane region" description="Helical" evidence="7">
    <location>
        <begin position="282"/>
        <end position="303"/>
    </location>
</feature>
<keyword evidence="6 7" id="KW-0472">Membrane</keyword>
<dbReference type="InterPro" id="IPR000515">
    <property type="entry name" value="MetI-like"/>
</dbReference>
<keyword evidence="4 7" id="KW-0812">Transmembrane</keyword>
<protein>
    <submittedName>
        <fullName evidence="9">Sugar ABC transporter permease</fullName>
    </submittedName>
</protein>
<feature type="transmembrane region" description="Helical" evidence="7">
    <location>
        <begin position="30"/>
        <end position="56"/>
    </location>
</feature>
<evidence type="ECO:0000256" key="4">
    <source>
        <dbReference type="ARBA" id="ARBA00022692"/>
    </source>
</evidence>
<dbReference type="Gene3D" id="1.10.3720.10">
    <property type="entry name" value="MetI-like"/>
    <property type="match status" value="1"/>
</dbReference>
<dbReference type="EMBL" id="RQXX01000003">
    <property type="protein sequence ID" value="RVV97743.1"/>
    <property type="molecule type" value="Genomic_DNA"/>
</dbReference>
<evidence type="ECO:0000259" key="8">
    <source>
        <dbReference type="PROSITE" id="PS50928"/>
    </source>
</evidence>
<dbReference type="PANTHER" id="PTHR30193">
    <property type="entry name" value="ABC TRANSPORTER PERMEASE PROTEIN"/>
    <property type="match status" value="1"/>
</dbReference>
<dbReference type="Proteomes" id="UP000285908">
    <property type="component" value="Unassembled WGS sequence"/>
</dbReference>
<dbReference type="GO" id="GO:0055085">
    <property type="term" value="P:transmembrane transport"/>
    <property type="evidence" value="ECO:0007669"/>
    <property type="project" value="InterPro"/>
</dbReference>
<dbReference type="SUPFAM" id="SSF161098">
    <property type="entry name" value="MetI-like"/>
    <property type="match status" value="1"/>
</dbReference>
<accession>A0A438AGA4</accession>
<dbReference type="OrthoDB" id="9805108at2"/>
<evidence type="ECO:0000256" key="2">
    <source>
        <dbReference type="ARBA" id="ARBA00022448"/>
    </source>
</evidence>
<comment type="caution">
    <text evidence="9">The sequence shown here is derived from an EMBL/GenBank/DDBJ whole genome shotgun (WGS) entry which is preliminary data.</text>
</comment>
<name>A0A438AGA4_9RHOB</name>
<evidence type="ECO:0000313" key="9">
    <source>
        <dbReference type="EMBL" id="RVV97743.1"/>
    </source>
</evidence>
<dbReference type="InterPro" id="IPR035906">
    <property type="entry name" value="MetI-like_sf"/>
</dbReference>
<keyword evidence="5 7" id="KW-1133">Transmembrane helix</keyword>
<evidence type="ECO:0000256" key="1">
    <source>
        <dbReference type="ARBA" id="ARBA00004651"/>
    </source>
</evidence>
<reference evidence="9 10" key="1">
    <citation type="submission" date="2018-11" db="EMBL/GenBank/DDBJ databases">
        <title>Mesobaculum littorinae gen. nov., sp. nov., isolated from Littorina scabra that represents a novel genus of the order Rhodobacteraceae.</title>
        <authorList>
            <person name="Li F."/>
        </authorList>
    </citation>
    <scope>NUCLEOTIDE SEQUENCE [LARGE SCALE GENOMIC DNA]</scope>
    <source>
        <strain evidence="9 10">M0103</strain>
    </source>
</reference>
<dbReference type="Pfam" id="PF00528">
    <property type="entry name" value="BPD_transp_1"/>
    <property type="match status" value="1"/>
</dbReference>
<sequence length="309" mass="34383">MASLNEPGTTVRAPRAPWLTLKRRETIEGWLFVSPTLIGFLIFFLGPLIAVVFYSLSEWNLLSQDTIFVGLANYEDALTQNPDFWQVIRNSVIFAAGLVPMNMALALALAMALARPFRGVVFFRTIFFAPVVTSAVAWAIVWKFLLQGDAGAVNQMLATVGIDGPNWLREPNWAMAAVIVTRVLKMVGLNMILYIAALQSIPRDYEEAARLEGASEWQIFRMVIWPLLAPTTLIIMVITTIGSFKVFDHIYLMTGGGPENGTLVLAFYIYQQAFEFFEIGYASALAMIMFVIVLALTVVQLILRQKGST</sequence>
<organism evidence="9 10">
    <name type="scientific">Mesobaculum littorinae</name>
    <dbReference type="NCBI Taxonomy" id="2486419"/>
    <lineage>
        <taxon>Bacteria</taxon>
        <taxon>Pseudomonadati</taxon>
        <taxon>Pseudomonadota</taxon>
        <taxon>Alphaproteobacteria</taxon>
        <taxon>Rhodobacterales</taxon>
        <taxon>Roseobacteraceae</taxon>
        <taxon>Mesobaculum</taxon>
    </lineage>
</organism>
<dbReference type="PROSITE" id="PS50928">
    <property type="entry name" value="ABC_TM1"/>
    <property type="match status" value="1"/>
</dbReference>
<keyword evidence="2 7" id="KW-0813">Transport</keyword>
<keyword evidence="10" id="KW-1185">Reference proteome</keyword>
<feature type="domain" description="ABC transmembrane type-1" evidence="8">
    <location>
        <begin position="88"/>
        <end position="300"/>
    </location>
</feature>
<keyword evidence="3" id="KW-1003">Cell membrane</keyword>
<proteinExistence type="inferred from homology"/>
<feature type="transmembrane region" description="Helical" evidence="7">
    <location>
        <begin position="173"/>
        <end position="198"/>
    </location>
</feature>
<feature type="transmembrane region" description="Helical" evidence="7">
    <location>
        <begin position="92"/>
        <end position="114"/>
    </location>
</feature>
<evidence type="ECO:0000256" key="3">
    <source>
        <dbReference type="ARBA" id="ARBA00022475"/>
    </source>
</evidence>
<dbReference type="PANTHER" id="PTHR30193:SF37">
    <property type="entry name" value="INNER MEMBRANE ABC TRANSPORTER PERMEASE PROTEIN YCJO"/>
    <property type="match status" value="1"/>
</dbReference>
<feature type="transmembrane region" description="Helical" evidence="7">
    <location>
        <begin position="219"/>
        <end position="244"/>
    </location>
</feature>
<gene>
    <name evidence="9" type="ORF">EKE94_09635</name>
</gene>
<comment type="subcellular location">
    <subcellularLocation>
        <location evidence="1 7">Cell membrane</location>
        <topology evidence="1 7">Multi-pass membrane protein</topology>
    </subcellularLocation>
</comment>
<dbReference type="InterPro" id="IPR051393">
    <property type="entry name" value="ABC_transporter_permease"/>
</dbReference>
<dbReference type="AlphaFoldDB" id="A0A438AGA4"/>